<dbReference type="PANTHER" id="PTHR30290">
    <property type="entry name" value="PERIPLASMIC BINDING COMPONENT OF ABC TRANSPORTER"/>
    <property type="match status" value="1"/>
</dbReference>
<dbReference type="AlphaFoldDB" id="A0A1L5NR50"/>
<proteinExistence type="inferred from homology"/>
<dbReference type="InterPro" id="IPR039424">
    <property type="entry name" value="SBP_5"/>
</dbReference>
<evidence type="ECO:0000256" key="3">
    <source>
        <dbReference type="ARBA" id="ARBA00022729"/>
    </source>
</evidence>
<dbReference type="EMBL" id="CP017104">
    <property type="protein sequence ID" value="APO70381.1"/>
    <property type="molecule type" value="Genomic_DNA"/>
</dbReference>
<dbReference type="Proteomes" id="UP000184749">
    <property type="component" value="Plasmid pRgalIE4872c"/>
</dbReference>
<name>A0A1L5NR50_9HYPH</name>
<gene>
    <name evidence="5" type="ORF">IE4872_PC00362</name>
</gene>
<comment type="subcellular location">
    <subcellularLocation>
        <location evidence="1">Periplasm</location>
    </subcellularLocation>
</comment>
<evidence type="ECO:0000313" key="6">
    <source>
        <dbReference type="Proteomes" id="UP000184749"/>
    </source>
</evidence>
<sequence>MLRAQAAAEGGSVKWARGLPTIFDPYTTTDVNTIDYAFGIYDMLFGIDSNLVPQPQMVASWSAADDKMTYTFILRDGLTWHDGAPVTAADCIASIRRWFQTPGGQLVKERAKDVSKLDEKSFVIVLKKPLGILIDQLAQVGSYALFIMREKDAHRPPSDAVTTHVGSGPFKFNEELYVPGSSITFDKYDGYVPRDEAPDGLAGGKIAKANRVVWENLPDPQTSLAALQAGEVDLLAEPPADLFPMIESDPGLVLENLYKSGYDYFLRMNCLQKPFDNVKARQAMLHLIDQETFLHVINPSLKGNRNVTSLFGTNTAYSNDTNTSWFRKGGNPEKAKQLFKEAGYAGEKVVILDPTDWTEAHNASLFLAAELRKIGVNVDLASSDWAGLVARRAKKDSVENGGWSIFITSVPDFSLSTPFSSAYTTMNGEQGWFGWPQSNEYEALRSKWPDAAKVEEHQALAREMQQIWWDYATWVYLGQVPTLTAYRKELTGLIGVQAGRLPMWNMRKV</sequence>
<dbReference type="InterPro" id="IPR030678">
    <property type="entry name" value="Peptide/Ni-bd"/>
</dbReference>
<dbReference type="Gene3D" id="3.10.105.10">
    <property type="entry name" value="Dipeptide-binding Protein, Domain 3"/>
    <property type="match status" value="1"/>
</dbReference>
<dbReference type="Gene3D" id="3.40.190.10">
    <property type="entry name" value="Periplasmic binding protein-like II"/>
    <property type="match status" value="1"/>
</dbReference>
<accession>A0A1L5NR50</accession>
<dbReference type="PANTHER" id="PTHR30290:SF38">
    <property type="entry name" value="D,D-DIPEPTIDE-BINDING PERIPLASMIC PROTEIN DDPA-RELATED"/>
    <property type="match status" value="1"/>
</dbReference>
<comment type="similarity">
    <text evidence="2">Belongs to the bacterial solute-binding protein 5 family.</text>
</comment>
<dbReference type="GO" id="GO:0015833">
    <property type="term" value="P:peptide transport"/>
    <property type="evidence" value="ECO:0007669"/>
    <property type="project" value="TreeGrafter"/>
</dbReference>
<dbReference type="SUPFAM" id="SSF53850">
    <property type="entry name" value="Periplasmic binding protein-like II"/>
    <property type="match status" value="1"/>
</dbReference>
<evidence type="ECO:0000259" key="4">
    <source>
        <dbReference type="Pfam" id="PF00496"/>
    </source>
</evidence>
<reference evidence="5 6" key="1">
    <citation type="submission" date="2016-09" db="EMBL/GenBank/DDBJ databases">
        <title>The complete genome sequences of Rhizobium gallicum, symbiovars gallicum and phaseoli, symbionts associated to common bean (Phaseolus vulgaris).</title>
        <authorList>
            <person name="Bustos P."/>
            <person name="Santamaria R.I."/>
            <person name="Perez-Carrascal O.M."/>
            <person name="Juarez S."/>
            <person name="Lozano L."/>
            <person name="Martinez-Flores I."/>
            <person name="Martinez-Romero E."/>
            <person name="Cevallos M."/>
            <person name="Romero D."/>
            <person name="Davila G."/>
            <person name="Gonzalez V."/>
        </authorList>
    </citation>
    <scope>NUCLEOTIDE SEQUENCE [LARGE SCALE GENOMIC DNA]</scope>
    <source>
        <strain evidence="5 6">IE4872</strain>
        <plasmid evidence="6">prgalie4872c</plasmid>
    </source>
</reference>
<dbReference type="GO" id="GO:0043190">
    <property type="term" value="C:ATP-binding cassette (ABC) transporter complex"/>
    <property type="evidence" value="ECO:0007669"/>
    <property type="project" value="InterPro"/>
</dbReference>
<keyword evidence="3" id="KW-0732">Signal</keyword>
<dbReference type="GO" id="GO:1904680">
    <property type="term" value="F:peptide transmembrane transporter activity"/>
    <property type="evidence" value="ECO:0007669"/>
    <property type="project" value="TreeGrafter"/>
</dbReference>
<dbReference type="CDD" id="cd08502">
    <property type="entry name" value="PBP2_NikA_DppA_OppA_like_16"/>
    <property type="match status" value="1"/>
</dbReference>
<evidence type="ECO:0000313" key="5">
    <source>
        <dbReference type="EMBL" id="APO70381.1"/>
    </source>
</evidence>
<evidence type="ECO:0000256" key="2">
    <source>
        <dbReference type="ARBA" id="ARBA00005695"/>
    </source>
</evidence>
<geneLocation type="plasmid" evidence="6">
    <name>prgalie4872c</name>
</geneLocation>
<evidence type="ECO:0000256" key="1">
    <source>
        <dbReference type="ARBA" id="ARBA00004418"/>
    </source>
</evidence>
<dbReference type="PIRSF" id="PIRSF002741">
    <property type="entry name" value="MppA"/>
    <property type="match status" value="1"/>
</dbReference>
<dbReference type="Gene3D" id="3.90.76.10">
    <property type="entry name" value="Dipeptide-binding Protein, Domain 1"/>
    <property type="match status" value="1"/>
</dbReference>
<dbReference type="InterPro" id="IPR000914">
    <property type="entry name" value="SBP_5_dom"/>
</dbReference>
<protein>
    <submittedName>
        <fullName evidence="5">Dipeptide/oligopeptide ABC transporter substrate-binding protein</fullName>
    </submittedName>
</protein>
<keyword evidence="5" id="KW-0614">Plasmid</keyword>
<dbReference type="Pfam" id="PF00496">
    <property type="entry name" value="SBP_bac_5"/>
    <property type="match status" value="1"/>
</dbReference>
<organism evidence="5 6">
    <name type="scientific">Rhizobium gallicum</name>
    <dbReference type="NCBI Taxonomy" id="56730"/>
    <lineage>
        <taxon>Bacteria</taxon>
        <taxon>Pseudomonadati</taxon>
        <taxon>Pseudomonadota</taxon>
        <taxon>Alphaproteobacteria</taxon>
        <taxon>Hyphomicrobiales</taxon>
        <taxon>Rhizobiaceae</taxon>
        <taxon>Rhizobium/Agrobacterium group</taxon>
        <taxon>Rhizobium</taxon>
    </lineage>
</organism>
<dbReference type="GO" id="GO:0030288">
    <property type="term" value="C:outer membrane-bounded periplasmic space"/>
    <property type="evidence" value="ECO:0007669"/>
    <property type="project" value="UniProtKB-ARBA"/>
</dbReference>
<feature type="domain" description="Solute-binding protein family 5" evidence="4">
    <location>
        <begin position="53"/>
        <end position="417"/>
    </location>
</feature>